<dbReference type="RefSeq" id="WP_213484929.1">
    <property type="nucleotide sequence ID" value="NZ_CAJRAY010000064.1"/>
</dbReference>
<reference evidence="1 2" key="1">
    <citation type="submission" date="2021-04" db="EMBL/GenBank/DDBJ databases">
        <authorList>
            <person name="Rakotoarivonina H."/>
        </authorList>
    </citation>
    <scope>NUCLEOTIDE SEQUENCE [LARGE SCALE GENOMIC DNA]</scope>
    <source>
        <strain evidence="1 2">XE</strain>
    </source>
</reference>
<sequence length="196" mass="22759">MLSRLFRKTLPLETQIQDLKELGITFNLPDEELIGKLKEQFDPQAYANDPYTLLISAAGTDLLDEDGNVLRMSDDILSFDIECVEDEQVYTHIVEQFMRLTKGECRISEPDSNVDFNEEAARLSFSHEGRRHELEVKFEDDWFDVSVLERIAEIVRKPGKDFVYFKDGQTLTILYCTPEALEKLNRAANRKFRVMV</sequence>
<name>A0ABN7S3B8_THEXY</name>
<dbReference type="Proteomes" id="UP000681526">
    <property type="component" value="Unassembled WGS sequence"/>
</dbReference>
<protein>
    <submittedName>
        <fullName evidence="1">Uncharacterized protein</fullName>
    </submittedName>
</protein>
<gene>
    <name evidence="1" type="primary">txxe 1776</name>
    <name evidence="1" type="ORF">TXXE_12850</name>
</gene>
<organism evidence="1 2">
    <name type="scientific">Thermobacillus xylanilyticus</name>
    <dbReference type="NCBI Taxonomy" id="76633"/>
    <lineage>
        <taxon>Bacteria</taxon>
        <taxon>Bacillati</taxon>
        <taxon>Bacillota</taxon>
        <taxon>Bacilli</taxon>
        <taxon>Bacillales</taxon>
        <taxon>Paenibacillaceae</taxon>
        <taxon>Thermobacillus</taxon>
    </lineage>
</organism>
<accession>A0ABN7S3B8</accession>
<keyword evidence="2" id="KW-1185">Reference proteome</keyword>
<dbReference type="EMBL" id="CAJRAY010000064">
    <property type="protein sequence ID" value="CAG5089282.1"/>
    <property type="molecule type" value="Genomic_DNA"/>
</dbReference>
<comment type="caution">
    <text evidence="1">The sequence shown here is derived from an EMBL/GenBank/DDBJ whole genome shotgun (WGS) entry which is preliminary data.</text>
</comment>
<evidence type="ECO:0000313" key="2">
    <source>
        <dbReference type="Proteomes" id="UP000681526"/>
    </source>
</evidence>
<evidence type="ECO:0000313" key="1">
    <source>
        <dbReference type="EMBL" id="CAG5089282.1"/>
    </source>
</evidence>
<proteinExistence type="predicted"/>